<sequence length="156" mass="16467">MRAAWRGQHLRSCAAAHFTHQAIVCDRERAPRAAIASLVTSLDGENGECVEHIESIAWTTSAAVAHPGGLNKHGCHNDRKNGGYHCHRSATGEGEPTPAAEPLDRSSSIPSAGAVSRNCAQARAAGAAPVRRGDPGYGPHLDRDHDGVGCEPARRR</sequence>
<dbReference type="InterPro" id="IPR008613">
    <property type="entry name" value="Excalibur_Ca-bd_domain"/>
</dbReference>
<evidence type="ECO:0000313" key="3">
    <source>
        <dbReference type="EMBL" id="MCC4619093.1"/>
    </source>
</evidence>
<dbReference type="InterPro" id="IPR047773">
    <property type="entry name" value="YHYH_dom_bact"/>
</dbReference>
<dbReference type="Pfam" id="PF05901">
    <property type="entry name" value="Excalibur"/>
    <property type="match status" value="1"/>
</dbReference>
<dbReference type="RefSeq" id="WP_084624718.1">
    <property type="nucleotide sequence ID" value="NZ_CAWLZN010000001.1"/>
</dbReference>
<keyword evidence="4" id="KW-1185">Reference proteome</keyword>
<evidence type="ECO:0000313" key="4">
    <source>
        <dbReference type="Proteomes" id="UP001199206"/>
    </source>
</evidence>
<gene>
    <name evidence="3" type="ORF">LL965_03010</name>
</gene>
<dbReference type="Proteomes" id="UP001199206">
    <property type="component" value="Unassembled WGS sequence"/>
</dbReference>
<feature type="region of interest" description="Disordered" evidence="1">
    <location>
        <begin position="76"/>
        <end position="156"/>
    </location>
</feature>
<protein>
    <submittedName>
        <fullName evidence="3">Excalibur calcium-binding domain-containing protein</fullName>
    </submittedName>
</protein>
<dbReference type="SMART" id="SM00894">
    <property type="entry name" value="Excalibur"/>
    <property type="match status" value="1"/>
</dbReference>
<evidence type="ECO:0000256" key="1">
    <source>
        <dbReference type="SAM" id="MobiDB-lite"/>
    </source>
</evidence>
<dbReference type="EMBL" id="JAJGQJ010000004">
    <property type="protein sequence ID" value="MCC4619093.1"/>
    <property type="molecule type" value="Genomic_DNA"/>
</dbReference>
<accession>A0ABS8HAA3</accession>
<name>A0ABS8HAA3_9XANT</name>
<evidence type="ECO:0000259" key="2">
    <source>
        <dbReference type="SMART" id="SM00894"/>
    </source>
</evidence>
<dbReference type="NCBIfam" id="NF033223">
    <property type="entry name" value="YHYH_alt"/>
    <property type="match status" value="1"/>
</dbReference>
<feature type="domain" description="Excalibur calcium-binding" evidence="2">
    <location>
        <begin position="115"/>
        <end position="151"/>
    </location>
</feature>
<proteinExistence type="predicted"/>
<organism evidence="3 4">
    <name type="scientific">Xanthomonas cassavae CFBP 4642</name>
    <dbReference type="NCBI Taxonomy" id="1219375"/>
    <lineage>
        <taxon>Bacteria</taxon>
        <taxon>Pseudomonadati</taxon>
        <taxon>Pseudomonadota</taxon>
        <taxon>Gammaproteobacteria</taxon>
        <taxon>Lysobacterales</taxon>
        <taxon>Lysobacteraceae</taxon>
        <taxon>Xanthomonas</taxon>
    </lineage>
</organism>
<feature type="compositionally biased region" description="Low complexity" evidence="1">
    <location>
        <begin position="117"/>
        <end position="130"/>
    </location>
</feature>
<comment type="caution">
    <text evidence="3">The sequence shown here is derived from an EMBL/GenBank/DDBJ whole genome shotgun (WGS) entry which is preliminary data.</text>
</comment>
<reference evidence="3 4" key="1">
    <citation type="submission" date="2021-10" db="EMBL/GenBank/DDBJ databases">
        <title>Genome sequencing of Xanthomonas strains from NCPPB.</title>
        <authorList>
            <person name="Hussein R."/>
            <person name="Harrison J."/>
            <person name="Studholme D.J."/>
            <person name="Vicente J."/>
            <person name="Grant M."/>
        </authorList>
    </citation>
    <scope>NUCLEOTIDE SEQUENCE [LARGE SCALE GENOMIC DNA]</scope>
    <source>
        <strain evidence="3 4">NCPPB 101</strain>
    </source>
</reference>